<dbReference type="RefSeq" id="WP_345022150.1">
    <property type="nucleotide sequence ID" value="NZ_BAAAZY010000042.1"/>
</dbReference>
<dbReference type="Proteomes" id="UP001499984">
    <property type="component" value="Unassembled WGS sequence"/>
</dbReference>
<evidence type="ECO:0008006" key="3">
    <source>
        <dbReference type="Google" id="ProtNLM"/>
    </source>
</evidence>
<sequence>MRVTLVVHEHKRRGRGRGIEAALLLDQEMSLRDIGKRLIITTDATKGQRPSPVTLPRMLCEHDERATAISALGRVRANVCAVAGVRAGGVPPGGAASSGVLRGGP</sequence>
<organism evidence="1 2">
    <name type="scientific">Streptomyces shaanxiensis</name>
    <dbReference type="NCBI Taxonomy" id="653357"/>
    <lineage>
        <taxon>Bacteria</taxon>
        <taxon>Bacillati</taxon>
        <taxon>Actinomycetota</taxon>
        <taxon>Actinomycetes</taxon>
        <taxon>Kitasatosporales</taxon>
        <taxon>Streptomycetaceae</taxon>
        <taxon>Streptomyces</taxon>
    </lineage>
</organism>
<keyword evidence="2" id="KW-1185">Reference proteome</keyword>
<dbReference type="EMBL" id="BAAAZY010000042">
    <property type="protein sequence ID" value="GAA4090998.1"/>
    <property type="molecule type" value="Genomic_DNA"/>
</dbReference>
<comment type="caution">
    <text evidence="1">The sequence shown here is derived from an EMBL/GenBank/DDBJ whole genome shotgun (WGS) entry which is preliminary data.</text>
</comment>
<evidence type="ECO:0000313" key="2">
    <source>
        <dbReference type="Proteomes" id="UP001499984"/>
    </source>
</evidence>
<protein>
    <recommendedName>
        <fullName evidence="3">Resolvase/invertase-type recombinase catalytic domain-containing protein</fullName>
    </recommendedName>
</protein>
<accession>A0ABP7WL46</accession>
<name>A0ABP7WL46_9ACTN</name>
<proteinExistence type="predicted"/>
<evidence type="ECO:0000313" key="1">
    <source>
        <dbReference type="EMBL" id="GAA4090998.1"/>
    </source>
</evidence>
<gene>
    <name evidence="1" type="ORF">GCM10022233_87910</name>
</gene>
<reference evidence="2" key="1">
    <citation type="journal article" date="2019" name="Int. J. Syst. Evol. Microbiol.">
        <title>The Global Catalogue of Microorganisms (GCM) 10K type strain sequencing project: providing services to taxonomists for standard genome sequencing and annotation.</title>
        <authorList>
            <consortium name="The Broad Institute Genomics Platform"/>
            <consortium name="The Broad Institute Genome Sequencing Center for Infectious Disease"/>
            <person name="Wu L."/>
            <person name="Ma J."/>
        </authorList>
    </citation>
    <scope>NUCLEOTIDE SEQUENCE [LARGE SCALE GENOMIC DNA]</scope>
    <source>
        <strain evidence="2">JCM 16925</strain>
    </source>
</reference>